<dbReference type="EMBL" id="CP023563">
    <property type="protein sequence ID" value="ATG52761.1"/>
    <property type="molecule type" value="Genomic_DNA"/>
</dbReference>
<evidence type="ECO:0000313" key="7">
    <source>
        <dbReference type="Proteomes" id="UP000218165"/>
    </source>
</evidence>
<evidence type="ECO:0000256" key="2">
    <source>
        <dbReference type="ARBA" id="ARBA00023270"/>
    </source>
</evidence>
<name>A0A291GR92_9MICO</name>
<reference evidence="7" key="1">
    <citation type="submission" date="2017-09" db="EMBL/GenBank/DDBJ databases">
        <title>Brachybacterium sp. VM2412.</title>
        <authorList>
            <person name="Tak E.J."/>
            <person name="Bae J.-W."/>
        </authorList>
    </citation>
    <scope>NUCLEOTIDE SEQUENCE [LARGE SCALE GENOMIC DNA]</scope>
    <source>
        <strain evidence="7">VM2412</strain>
    </source>
</reference>
<dbReference type="GO" id="GO:0008747">
    <property type="term" value="F:N-acetylneuraminate lyase activity"/>
    <property type="evidence" value="ECO:0007669"/>
    <property type="project" value="TreeGrafter"/>
</dbReference>
<sequence length="324" mass="33439">MTTTSAPLTGVVPPLLTPLTAEGDIDLPSLERLVGHLLEGGVDGIFALGSSGEIAFWDDQRRADVLEAVTGTVAGQVPVIAGVIDMQTDRVIQHVRAAERFDLAGYVATAPFYAITGPEEIDTHFRAIAAATDRPLWAYDLPVCVHTKLAPAQLLRLGTDGVIAGVKDSSGDDVAFRLLAGANRAAGSPLKLLSGHEVVVDGAYLSGADGSVPGLGNVDPAGYARMHRAAQAGDWEQVRAEQDRLAQLFEIVFQPTGKVGPAAGVGAFKTALRELGIFSTNTMARPMSPIEGDAVGRIRAILEQTGLLSGAEGGSGTAAGVAGA</sequence>
<evidence type="ECO:0000256" key="5">
    <source>
        <dbReference type="PIRSR" id="PIRSR001365-2"/>
    </source>
</evidence>
<evidence type="ECO:0000313" key="6">
    <source>
        <dbReference type="EMBL" id="ATG52761.1"/>
    </source>
</evidence>
<dbReference type="PROSITE" id="PS00666">
    <property type="entry name" value="DHDPS_2"/>
    <property type="match status" value="1"/>
</dbReference>
<feature type="binding site" evidence="5">
    <location>
        <position position="212"/>
    </location>
    <ligand>
        <name>pyruvate</name>
        <dbReference type="ChEBI" id="CHEBI:15361"/>
    </ligand>
</feature>
<feature type="active site" description="Proton donor/acceptor" evidence="4">
    <location>
        <position position="139"/>
    </location>
</feature>
<dbReference type="SUPFAM" id="SSF51569">
    <property type="entry name" value="Aldolase"/>
    <property type="match status" value="1"/>
</dbReference>
<keyword evidence="1 3" id="KW-0456">Lyase</keyword>
<dbReference type="OrthoDB" id="3175637at2"/>
<evidence type="ECO:0000256" key="1">
    <source>
        <dbReference type="ARBA" id="ARBA00023239"/>
    </source>
</evidence>
<dbReference type="GO" id="GO:0019262">
    <property type="term" value="P:N-acetylneuraminate catabolic process"/>
    <property type="evidence" value="ECO:0007669"/>
    <property type="project" value="TreeGrafter"/>
</dbReference>
<dbReference type="CDD" id="cd00408">
    <property type="entry name" value="DHDPS-like"/>
    <property type="match status" value="1"/>
</dbReference>
<dbReference type="RefSeq" id="WP_096803871.1">
    <property type="nucleotide sequence ID" value="NZ_CP023563.1"/>
</dbReference>
<protein>
    <submittedName>
        <fullName evidence="6">Dihydrodipicolinate synthase family protein</fullName>
    </submittedName>
</protein>
<proteinExistence type="inferred from homology"/>
<dbReference type="InterPro" id="IPR002220">
    <property type="entry name" value="DapA-like"/>
</dbReference>
<evidence type="ECO:0000256" key="4">
    <source>
        <dbReference type="PIRSR" id="PIRSR001365-1"/>
    </source>
</evidence>
<dbReference type="Pfam" id="PF00701">
    <property type="entry name" value="DHDPS"/>
    <property type="match status" value="1"/>
</dbReference>
<dbReference type="PRINTS" id="PR00146">
    <property type="entry name" value="DHPICSNTHASE"/>
</dbReference>
<keyword evidence="7" id="KW-1185">Reference proteome</keyword>
<comment type="similarity">
    <text evidence="3">Belongs to the DapA family.</text>
</comment>
<dbReference type="KEGG" id="brz:CFK38_15405"/>
<dbReference type="PANTHER" id="PTHR42849">
    <property type="entry name" value="N-ACETYLNEURAMINATE LYASE"/>
    <property type="match status" value="1"/>
</dbReference>
<dbReference type="InterPro" id="IPR020625">
    <property type="entry name" value="Schiff_base-form_aldolases_AS"/>
</dbReference>
<dbReference type="GO" id="GO:0005829">
    <property type="term" value="C:cytosol"/>
    <property type="evidence" value="ECO:0007669"/>
    <property type="project" value="TreeGrafter"/>
</dbReference>
<dbReference type="Gene3D" id="3.20.20.70">
    <property type="entry name" value="Aldolase class I"/>
    <property type="match status" value="1"/>
</dbReference>
<accession>A0A291GR92</accession>
<feature type="active site" description="Schiff-base intermediate with substrate" evidence="4">
    <location>
        <position position="167"/>
    </location>
</feature>
<dbReference type="Proteomes" id="UP000218165">
    <property type="component" value="Chromosome"/>
</dbReference>
<gene>
    <name evidence="6" type="ORF">CFK38_15405</name>
</gene>
<dbReference type="AlphaFoldDB" id="A0A291GR92"/>
<dbReference type="PIRSF" id="PIRSF001365">
    <property type="entry name" value="DHDPS"/>
    <property type="match status" value="1"/>
</dbReference>
<dbReference type="InterPro" id="IPR013785">
    <property type="entry name" value="Aldolase_TIM"/>
</dbReference>
<dbReference type="SMART" id="SM01130">
    <property type="entry name" value="DHDPS"/>
    <property type="match status" value="1"/>
</dbReference>
<organism evidence="6 7">
    <name type="scientific">Brachybacterium vulturis</name>
    <dbReference type="NCBI Taxonomy" id="2017484"/>
    <lineage>
        <taxon>Bacteria</taxon>
        <taxon>Bacillati</taxon>
        <taxon>Actinomycetota</taxon>
        <taxon>Actinomycetes</taxon>
        <taxon>Micrococcales</taxon>
        <taxon>Dermabacteraceae</taxon>
        <taxon>Brachybacterium</taxon>
    </lineage>
</organism>
<evidence type="ECO:0000256" key="3">
    <source>
        <dbReference type="PIRNR" id="PIRNR001365"/>
    </source>
</evidence>
<dbReference type="PANTHER" id="PTHR42849:SF1">
    <property type="entry name" value="N-ACETYLNEURAMINATE LYASE"/>
    <property type="match status" value="1"/>
</dbReference>
<keyword evidence="2" id="KW-0704">Schiff base</keyword>